<feature type="active site" description="Nucleophile" evidence="4">
    <location>
        <position position="295"/>
    </location>
</feature>
<proteinExistence type="inferred from homology"/>
<dbReference type="Gene3D" id="3.20.20.80">
    <property type="entry name" value="Glycosidases"/>
    <property type="match status" value="1"/>
</dbReference>
<dbReference type="Proteomes" id="UP000237983">
    <property type="component" value="Unassembled WGS sequence"/>
</dbReference>
<dbReference type="InterPro" id="IPR000805">
    <property type="entry name" value="Glyco_hydro_26"/>
</dbReference>
<evidence type="ECO:0000256" key="4">
    <source>
        <dbReference type="PROSITE-ProRule" id="PRU01100"/>
    </source>
</evidence>
<dbReference type="OrthoDB" id="9816550at2"/>
<dbReference type="InterPro" id="IPR022790">
    <property type="entry name" value="GH26_dom"/>
</dbReference>
<dbReference type="GO" id="GO:0016985">
    <property type="term" value="F:mannan endo-1,4-beta-mannosidase activity"/>
    <property type="evidence" value="ECO:0007669"/>
    <property type="project" value="InterPro"/>
</dbReference>
<comment type="similarity">
    <text evidence="1 4">Belongs to the glycosyl hydrolase 26 family.</text>
</comment>
<evidence type="ECO:0000256" key="3">
    <source>
        <dbReference type="ARBA" id="ARBA00023295"/>
    </source>
</evidence>
<dbReference type="GO" id="GO:0006080">
    <property type="term" value="P:substituted mannan metabolic process"/>
    <property type="evidence" value="ECO:0007669"/>
    <property type="project" value="InterPro"/>
</dbReference>
<keyword evidence="2 4" id="KW-0378">Hydrolase</keyword>
<dbReference type="AlphaFoldDB" id="A0A2T0VEI5"/>
<dbReference type="PANTHER" id="PTHR40079">
    <property type="entry name" value="MANNAN ENDO-1,4-BETA-MANNOSIDASE E-RELATED"/>
    <property type="match status" value="1"/>
</dbReference>
<reference evidence="6 7" key="1">
    <citation type="submission" date="2018-03" db="EMBL/GenBank/DDBJ databases">
        <title>Genomic Encyclopedia of Type Strains, Phase III (KMG-III): the genomes of soil and plant-associated and newly described type strains.</title>
        <authorList>
            <person name="Whitman W."/>
        </authorList>
    </citation>
    <scope>NUCLEOTIDE SEQUENCE [LARGE SCALE GENOMIC DNA]</scope>
    <source>
        <strain evidence="6 7">CGMCC 1.12484</strain>
    </source>
</reference>
<sequence length="391" mass="41300">MTVAALVSVVPITACSATDPSTPDDAAACTVVSAAEVIPESGALLGVNLDWSAESLQDYSARLRLRPAVAVSFADLPLSDDDLVNVAAAVDQVRSINGTLLLTLEPSAGLAAVTAEAADELAGQLARYNESGVPVIVRFAHEMNGSWYAWGQQPTAYVAAFRDVASALRQAAPGSSMMWAPNYAGGYPFAGGEYQATPGTADFIALDTNGDGVLTIADDPYAPYYPGDDVVDWVGMSLYHWGSVHPWGENEVPESGKFAAQLAGEYNGLGGDDTAAPNFYQTYGVEHGKPVAIPETAALVIPNGDAALELSIKQAWWQQVFSDEIATQFPQLHMINWFEWNKFESEVGANVDWTIAGSDTVREAFSSDIPSWAITARSGTPCAAPPATDEG</sequence>
<evidence type="ECO:0000313" key="7">
    <source>
        <dbReference type="Proteomes" id="UP000237983"/>
    </source>
</evidence>
<dbReference type="PROSITE" id="PS51764">
    <property type="entry name" value="GH26"/>
    <property type="match status" value="1"/>
</dbReference>
<gene>
    <name evidence="6" type="ORF">B0I08_104306</name>
</gene>
<name>A0A2T0VEI5_9MICO</name>
<protein>
    <submittedName>
        <fullName evidence="6">Glycosyl hydrolase family 26</fullName>
    </submittedName>
</protein>
<feature type="active site" description="Proton donor" evidence="4">
    <location>
        <position position="142"/>
    </location>
</feature>
<dbReference type="Pfam" id="PF02156">
    <property type="entry name" value="Glyco_hydro_26"/>
    <property type="match status" value="1"/>
</dbReference>
<dbReference type="EMBL" id="PVTL01000004">
    <property type="protein sequence ID" value="PRY68603.1"/>
    <property type="molecule type" value="Genomic_DNA"/>
</dbReference>
<evidence type="ECO:0000313" key="6">
    <source>
        <dbReference type="EMBL" id="PRY68603.1"/>
    </source>
</evidence>
<dbReference type="SUPFAM" id="SSF51445">
    <property type="entry name" value="(Trans)glycosidases"/>
    <property type="match status" value="1"/>
</dbReference>
<feature type="domain" description="GH26" evidence="5">
    <location>
        <begin position="1"/>
        <end position="365"/>
    </location>
</feature>
<evidence type="ECO:0000256" key="2">
    <source>
        <dbReference type="ARBA" id="ARBA00022801"/>
    </source>
</evidence>
<comment type="caution">
    <text evidence="6">The sequence shown here is derived from an EMBL/GenBank/DDBJ whole genome shotgun (WGS) entry which is preliminary data.</text>
</comment>
<dbReference type="InterPro" id="IPR017853">
    <property type="entry name" value="GH"/>
</dbReference>
<dbReference type="PANTHER" id="PTHR40079:SF4">
    <property type="entry name" value="GH26 DOMAIN-CONTAINING PROTEIN-RELATED"/>
    <property type="match status" value="1"/>
</dbReference>
<keyword evidence="3 4" id="KW-0326">Glycosidase</keyword>
<evidence type="ECO:0000256" key="1">
    <source>
        <dbReference type="ARBA" id="ARBA00007754"/>
    </source>
</evidence>
<keyword evidence="7" id="KW-1185">Reference proteome</keyword>
<organism evidence="6 7">
    <name type="scientific">Glaciihabitans tibetensis</name>
    <dbReference type="NCBI Taxonomy" id="1266600"/>
    <lineage>
        <taxon>Bacteria</taxon>
        <taxon>Bacillati</taxon>
        <taxon>Actinomycetota</taxon>
        <taxon>Actinomycetes</taxon>
        <taxon>Micrococcales</taxon>
        <taxon>Microbacteriaceae</taxon>
        <taxon>Glaciihabitans</taxon>
    </lineage>
</organism>
<evidence type="ECO:0000259" key="5">
    <source>
        <dbReference type="PROSITE" id="PS51764"/>
    </source>
</evidence>
<accession>A0A2T0VEI5</accession>